<reference evidence="2 3" key="1">
    <citation type="submission" date="2019-06" db="EMBL/GenBank/DDBJ databases">
        <title>A chromosome-scale genome assembly of the European perch, Perca fluviatilis.</title>
        <authorList>
            <person name="Roques C."/>
            <person name="Zahm M."/>
            <person name="Cabau C."/>
            <person name="Klopp C."/>
            <person name="Bouchez O."/>
            <person name="Donnadieu C."/>
            <person name="Kuhl H."/>
            <person name="Gislard M."/>
            <person name="Guendouz S."/>
            <person name="Journot L."/>
            <person name="Haffray P."/>
            <person name="Bestin A."/>
            <person name="Morvezen R."/>
            <person name="Feron R."/>
            <person name="Wen M."/>
            <person name="Jouanno E."/>
            <person name="Herpin A."/>
            <person name="Schartl M."/>
            <person name="Postlethwait J."/>
            <person name="Schaerlinger B."/>
            <person name="Chardard D."/>
            <person name="Lecocq T."/>
            <person name="Poncet C."/>
            <person name="Jaffrelo L."/>
            <person name="Lampietro C."/>
            <person name="Guiguen Y."/>
        </authorList>
    </citation>
    <scope>NUCLEOTIDE SEQUENCE [LARGE SCALE GENOMIC DNA]</scope>
    <source>
        <tissue evidence="2">Blood</tissue>
    </source>
</reference>
<evidence type="ECO:0000256" key="1">
    <source>
        <dbReference type="SAM" id="MobiDB-lite"/>
    </source>
</evidence>
<protein>
    <submittedName>
        <fullName evidence="2">Uncharacterized protein</fullName>
    </submittedName>
</protein>
<evidence type="ECO:0000313" key="3">
    <source>
        <dbReference type="Proteomes" id="UP000465112"/>
    </source>
</evidence>
<comment type="caution">
    <text evidence="2">The sequence shown here is derived from an EMBL/GenBank/DDBJ whole genome shotgun (WGS) entry which is preliminary data.</text>
</comment>
<keyword evidence="3" id="KW-1185">Reference proteome</keyword>
<organism evidence="2 3">
    <name type="scientific">Perca fluviatilis</name>
    <name type="common">European perch</name>
    <dbReference type="NCBI Taxonomy" id="8168"/>
    <lineage>
        <taxon>Eukaryota</taxon>
        <taxon>Metazoa</taxon>
        <taxon>Chordata</taxon>
        <taxon>Craniata</taxon>
        <taxon>Vertebrata</taxon>
        <taxon>Euteleostomi</taxon>
        <taxon>Actinopterygii</taxon>
        <taxon>Neopterygii</taxon>
        <taxon>Teleostei</taxon>
        <taxon>Neoteleostei</taxon>
        <taxon>Acanthomorphata</taxon>
        <taxon>Eupercaria</taxon>
        <taxon>Perciformes</taxon>
        <taxon>Percoidei</taxon>
        <taxon>Percidae</taxon>
        <taxon>Percinae</taxon>
        <taxon>Perca</taxon>
    </lineage>
</organism>
<feature type="region of interest" description="Disordered" evidence="1">
    <location>
        <begin position="41"/>
        <end position="80"/>
    </location>
</feature>
<dbReference type="EMBL" id="VHII01000023">
    <property type="protein sequence ID" value="KAF1372133.1"/>
    <property type="molecule type" value="Genomic_DNA"/>
</dbReference>
<gene>
    <name evidence="2" type="ORF">PFLUV_G00262020</name>
</gene>
<proteinExistence type="predicted"/>
<sequence>MFWKYTKRDAKQVTGRDKSASVRFGSVHGDEAIDRSRHIFRGNSSEQHITVSGSGDGGGSTGLNGEQESLVVDVISDPQA</sequence>
<evidence type="ECO:0000313" key="2">
    <source>
        <dbReference type="EMBL" id="KAF1372133.1"/>
    </source>
</evidence>
<feature type="compositionally biased region" description="Polar residues" evidence="1">
    <location>
        <begin position="42"/>
        <end position="51"/>
    </location>
</feature>
<dbReference type="Proteomes" id="UP000465112">
    <property type="component" value="Chromosome 23"/>
</dbReference>
<accession>A0A6A5E8B6</accession>
<dbReference type="AlphaFoldDB" id="A0A6A5E8B6"/>
<name>A0A6A5E8B6_PERFL</name>